<gene>
    <name evidence="1" type="ORF">CLV33_102481</name>
</gene>
<name>A0A362X2H6_9FLAO</name>
<dbReference type="Proteomes" id="UP000251545">
    <property type="component" value="Unassembled WGS sequence"/>
</dbReference>
<reference evidence="1 2" key="1">
    <citation type="submission" date="2018-02" db="EMBL/GenBank/DDBJ databases">
        <title>Genomic Encyclopedia of Archaeal and Bacterial Type Strains, Phase II (KMG-II): from individual species to whole genera.</title>
        <authorList>
            <person name="Goeker M."/>
        </authorList>
    </citation>
    <scope>NUCLEOTIDE SEQUENCE [LARGE SCALE GENOMIC DNA]</scope>
    <source>
        <strain evidence="1 2">DSM 21165</strain>
    </source>
</reference>
<dbReference type="AlphaFoldDB" id="A0A362X2H6"/>
<dbReference type="RefSeq" id="WP_170063978.1">
    <property type="nucleotide sequence ID" value="NZ_PVEO01000002.1"/>
</dbReference>
<evidence type="ECO:0000313" key="2">
    <source>
        <dbReference type="Proteomes" id="UP000251545"/>
    </source>
</evidence>
<organism evidence="1 2">
    <name type="scientific">Jejuia pallidilutea</name>
    <dbReference type="NCBI Taxonomy" id="504487"/>
    <lineage>
        <taxon>Bacteria</taxon>
        <taxon>Pseudomonadati</taxon>
        <taxon>Bacteroidota</taxon>
        <taxon>Flavobacteriia</taxon>
        <taxon>Flavobacteriales</taxon>
        <taxon>Flavobacteriaceae</taxon>
        <taxon>Jejuia</taxon>
    </lineage>
</organism>
<comment type="caution">
    <text evidence="1">The sequence shown here is derived from an EMBL/GenBank/DDBJ whole genome shotgun (WGS) entry which is preliminary data.</text>
</comment>
<accession>A0A362X2H6</accession>
<proteinExistence type="predicted"/>
<dbReference type="EMBL" id="PVEO01000002">
    <property type="protein sequence ID" value="PQV50616.1"/>
    <property type="molecule type" value="Genomic_DNA"/>
</dbReference>
<protein>
    <submittedName>
        <fullName evidence="1">Uncharacterized protein</fullName>
    </submittedName>
</protein>
<sequence length="53" mass="6100">MKNFRIAFVLWILVVAFSSFEQPKPKILIIGETRNPINIFPEKATELKAALKK</sequence>
<evidence type="ECO:0000313" key="1">
    <source>
        <dbReference type="EMBL" id="PQV50616.1"/>
    </source>
</evidence>